<dbReference type="CDD" id="cd04659">
    <property type="entry name" value="Piwi_piwi-like_ProArk"/>
    <property type="match status" value="1"/>
</dbReference>
<dbReference type="InterPro" id="IPR036397">
    <property type="entry name" value="RNaseH_sf"/>
</dbReference>
<protein>
    <recommendedName>
        <fullName evidence="3">Piwi domain-containing protein</fullName>
    </recommendedName>
</protein>
<dbReference type="SUPFAM" id="SSF53098">
    <property type="entry name" value="Ribonuclease H-like"/>
    <property type="match status" value="1"/>
</dbReference>
<evidence type="ECO:0000313" key="2">
    <source>
        <dbReference type="Proteomes" id="UP000189796"/>
    </source>
</evidence>
<sequence length="470" mass="52630">MTADRSELPGLLTIPEPALMFASGKLDKHPLRGLIDHGPFGLKYGTPSSLRLALLAPKANVRHLRGLINELTGGAKTKDVPAYYPDYPGFEKVFRIPVAPIDENLVFAFPDELDEHARRLDKRALASGLFQCIAQLKGVRSNFDVAFIYLPPAWAACFEDESFDFHDYLKAFCAPSNIPVQIVRQSSFERECRANVMWGISVALYVKAGGIPWKLTGLHPDEAFIGISYAVKRLTSGAEYSTCCSQIFDPDGTGFRFVAYDAKEFTQDRAKNPYLSYYEMQSVLSRSLEIYQRANFGRLPKKITVHKNTEFKEQEILGALDSFRDGTEVELVQIVKGVGWKGIRFKPGRNPEPHGFPVTRGSYLPIDGNEALLWTQGGVRAVNLKNSGYEIYKEGALKPTPSPVLVRRFTGAGGWHDTCAGIMGLTKMDWNNNTLYKKLPVTLVYSKAFADIIQQNPDIVDNVYDFRMFM</sequence>
<dbReference type="OrthoDB" id="580851at2"/>
<organism evidence="1 2">
    <name type="scientific">Bradyrhizobium erythrophlei</name>
    <dbReference type="NCBI Taxonomy" id="1437360"/>
    <lineage>
        <taxon>Bacteria</taxon>
        <taxon>Pseudomonadati</taxon>
        <taxon>Pseudomonadota</taxon>
        <taxon>Alphaproteobacteria</taxon>
        <taxon>Hyphomicrobiales</taxon>
        <taxon>Nitrobacteraceae</taxon>
        <taxon>Bradyrhizobium</taxon>
    </lineage>
</organism>
<name>A0A1M5XRY0_9BRAD</name>
<gene>
    <name evidence="1" type="ORF">SAMN05443248_7571</name>
</gene>
<dbReference type="GO" id="GO:0003676">
    <property type="term" value="F:nucleic acid binding"/>
    <property type="evidence" value="ECO:0007669"/>
    <property type="project" value="InterPro"/>
</dbReference>
<dbReference type="Proteomes" id="UP000189796">
    <property type="component" value="Chromosome I"/>
</dbReference>
<dbReference type="InterPro" id="IPR012337">
    <property type="entry name" value="RNaseH-like_sf"/>
</dbReference>
<dbReference type="Gene3D" id="3.40.50.2300">
    <property type="match status" value="1"/>
</dbReference>
<evidence type="ECO:0000313" key="1">
    <source>
        <dbReference type="EMBL" id="SHI02571.1"/>
    </source>
</evidence>
<proteinExistence type="predicted"/>
<accession>A0A1M5XRY0</accession>
<dbReference type="Gene3D" id="3.30.420.10">
    <property type="entry name" value="Ribonuclease H-like superfamily/Ribonuclease H"/>
    <property type="match status" value="1"/>
</dbReference>
<evidence type="ECO:0008006" key="3">
    <source>
        <dbReference type="Google" id="ProtNLM"/>
    </source>
</evidence>
<dbReference type="AlphaFoldDB" id="A0A1M5XRY0"/>
<dbReference type="RefSeq" id="WP_079605749.1">
    <property type="nucleotide sequence ID" value="NZ_LT670817.1"/>
</dbReference>
<reference evidence="1 2" key="1">
    <citation type="submission" date="2016-11" db="EMBL/GenBank/DDBJ databases">
        <authorList>
            <person name="Jaros S."/>
            <person name="Januszkiewicz K."/>
            <person name="Wedrychowicz H."/>
        </authorList>
    </citation>
    <scope>NUCLEOTIDE SEQUENCE [LARGE SCALE GENOMIC DNA]</scope>
    <source>
        <strain evidence="1 2">GAS138</strain>
    </source>
</reference>
<dbReference type="EMBL" id="LT670817">
    <property type="protein sequence ID" value="SHI02571.1"/>
    <property type="molecule type" value="Genomic_DNA"/>
</dbReference>